<dbReference type="Pfam" id="PF22711">
    <property type="entry name" value="SNaCT5"/>
    <property type="match status" value="1"/>
</dbReference>
<dbReference type="Gene3D" id="3.40.50.300">
    <property type="entry name" value="P-loop containing nucleotide triphosphate hydrolases"/>
    <property type="match status" value="1"/>
</dbReference>
<evidence type="ECO:0000259" key="1">
    <source>
        <dbReference type="Pfam" id="PF05729"/>
    </source>
</evidence>
<dbReference type="PANTHER" id="PTHR46312">
    <property type="entry name" value="NACHT DOMAIN-CONTAINING PROTEIN"/>
    <property type="match status" value="1"/>
</dbReference>
<reference evidence="4 5" key="1">
    <citation type="journal article" date="2008" name="Proc. Natl. Acad. Sci. U.S.A.">
        <title>The genome of Clostridium kluyveri, a strict anaerobe with unique metabolic features.</title>
        <authorList>
            <person name="Seedorf H."/>
            <person name="Fricke W.F."/>
            <person name="Veith B."/>
            <person name="Brueggemann H."/>
            <person name="Liesegang H."/>
            <person name="Strittmatter A."/>
            <person name="Miethke M."/>
            <person name="Buckel W."/>
            <person name="Hinderberger J."/>
            <person name="Li F."/>
            <person name="Hagemeier C."/>
            <person name="Thauer R.K."/>
            <person name="Gottschalk G."/>
        </authorList>
    </citation>
    <scope>NUCLEOTIDE SEQUENCE [LARGE SCALE GENOMIC DNA]</scope>
    <source>
        <strain evidence="5">ATCC 8527 / DSM 555 / NCIMB 10680</strain>
        <strain evidence="4">DSM 555</strain>
    </source>
</reference>
<evidence type="ECO:0000313" key="3">
    <source>
        <dbReference type="EMBL" id="ABS30663.1"/>
    </source>
</evidence>
<dbReference type="EMBL" id="CP000673">
    <property type="protein sequence ID" value="EDK33982.1"/>
    <property type="molecule type" value="Genomic_DNA"/>
</dbReference>
<evidence type="ECO:0000313" key="5">
    <source>
        <dbReference type="Proteomes" id="UP000002411"/>
    </source>
</evidence>
<dbReference type="RefSeq" id="WP_012102269.1">
    <property type="nucleotide sequence ID" value="NC_009706.1"/>
</dbReference>
<dbReference type="KEGG" id="ckl:CKL_1872"/>
<feature type="domain" description="Short NACHT-associated C-terminal" evidence="2">
    <location>
        <begin position="453"/>
        <end position="652"/>
    </location>
</feature>
<proteinExistence type="predicted"/>
<dbReference type="Pfam" id="PF05729">
    <property type="entry name" value="NACHT"/>
    <property type="match status" value="1"/>
</dbReference>
<dbReference type="eggNOG" id="COG5635">
    <property type="taxonomic scope" value="Bacteria"/>
</dbReference>
<dbReference type="SUPFAM" id="SSF52540">
    <property type="entry name" value="P-loop containing nucleoside triphosphate hydrolases"/>
    <property type="match status" value="1"/>
</dbReference>
<gene>
    <name evidence="3" type="ordered locus">CKL_1872</name>
    <name evidence="4" type="ordered locus">CKL_1970</name>
</gene>
<dbReference type="InterPro" id="IPR007111">
    <property type="entry name" value="NACHT_NTPase"/>
</dbReference>
<evidence type="ECO:0000259" key="2">
    <source>
        <dbReference type="Pfam" id="PF22711"/>
    </source>
</evidence>
<dbReference type="HOGENOM" id="CLU_025719_0_0_9"/>
<accession>A5MYN6</accession>
<dbReference type="EMBL" id="CP000673">
    <property type="protein sequence ID" value="ABS30663.1"/>
    <property type="molecule type" value="Genomic_DNA"/>
</dbReference>
<dbReference type="PANTHER" id="PTHR46312:SF2">
    <property type="entry name" value="NUCLEOTIDE-BINDING OLIGOMERIZATION DOMAIN-CONTAINING PROTEIN 2-LIKE"/>
    <property type="match status" value="1"/>
</dbReference>
<dbReference type="KEGG" id="ckl:CKL_1970"/>
<feature type="domain" description="NACHT" evidence="1">
    <location>
        <begin position="109"/>
        <end position="255"/>
    </location>
</feature>
<protein>
    <submittedName>
        <fullName evidence="4">Uncharacterized protein</fullName>
    </submittedName>
</protein>
<dbReference type="STRING" id="431943.CKL_1872"/>
<name>A5MYN6_CLOK5</name>
<evidence type="ECO:0000313" key="4">
    <source>
        <dbReference type="EMBL" id="EDK33982.1"/>
    </source>
</evidence>
<keyword evidence="5" id="KW-1185">Reference proteome</keyword>
<dbReference type="Proteomes" id="UP000002411">
    <property type="component" value="Chromosome"/>
</dbReference>
<organism evidence="4 5">
    <name type="scientific">Clostridium kluyveri (strain ATCC 8527 / DSM 555 / NBRC 12016 / NCIMB 10680 / K1)</name>
    <dbReference type="NCBI Taxonomy" id="431943"/>
    <lineage>
        <taxon>Bacteria</taxon>
        <taxon>Bacillati</taxon>
        <taxon>Bacillota</taxon>
        <taxon>Clostridia</taxon>
        <taxon>Eubacteriales</taxon>
        <taxon>Clostridiaceae</taxon>
        <taxon>Clostridium</taxon>
    </lineage>
</organism>
<dbReference type="AlphaFoldDB" id="A5MYN6"/>
<dbReference type="InterPro" id="IPR055036">
    <property type="entry name" value="SNaCT5"/>
</dbReference>
<sequence>MEEFTKIAVTAGISEMIKLVISTYIKPRLELLNINNKLGFEDKFNEYMERSYNSNLYMNTIAFKNQQKTIDDLYIPLNVSKCSTNNKDNVRICIDRYHDNFVPHYSKVLLVDSAGMGKSTILKYLYLSIIKENKGIPVLIELRKLKVDTSIIDFIVSEINGIKEYFSKKEILDLIEEGGFVFFFDGYDEIIDENKKEVTENLQNFISKTSTTKNLSNNFVISSRDENALSCFSDFQRFDIKALTKKEAYELICKYDNNGELSKELIRSLNGEENLRIIDEFLVNPLMVSLLYIAFQYKRVVPYKKQIFYRQVYDALFQDHDRTKGGAYVHPKNSKLDIEDFHRVLRILGFITLSKGISYCKEELIKIVNKAKSMAVGIQFKANDFIYDIVHAVPIFIKDGVEYRWIHKSFQEYFAASYICYDSKEKQDVYLWTMIQGEKISKYYNVLDFCYDIDYKEFRKAIVYPIIKEFIEYYDSSYTDKKYESYDRRVLDIRKNINFIYDEVYIGFFDKDKSGKRYISSDIFEQWDKSRLSKRRIIHTKYFNMAIGCYSKDKDLDVLIDLLTSKNSSIVKRVRSEDDLIDLYRSVESFDSDKYILSIENENTTNEEETFGLLNEFLIVFNHSNKINLSREKYIFNYDECVKLKNQIEEESSFEEDIFL</sequence>
<dbReference type="InterPro" id="IPR027417">
    <property type="entry name" value="P-loop_NTPase"/>
</dbReference>